<evidence type="ECO:0000313" key="2">
    <source>
        <dbReference type="Proteomes" id="UP001165064"/>
    </source>
</evidence>
<protein>
    <submittedName>
        <fullName evidence="1">Unnamed protein product</fullName>
    </submittedName>
</protein>
<gene>
    <name evidence="1" type="ORF">Amon02_000760000</name>
</gene>
<sequence length="149" mass="16575">MKESFHYYIQEEGQRHRLIEIPLVQLMNAIRGKTFIEYPAIYVSLDAEFEKYEVVKFGEENESDSSSSDESDSDSDSSSDDSDSSDDDSDSDDDDDDGPPEESSSKPEAAQEIPGLESSASVEVSKAVSEADEKEESEDDYDPSELFKS</sequence>
<keyword evidence="2" id="KW-1185">Reference proteome</keyword>
<evidence type="ECO:0000313" key="1">
    <source>
        <dbReference type="EMBL" id="GME85421.1"/>
    </source>
</evidence>
<accession>A0ACB5TCY3</accession>
<name>A0ACB5TCY3_AMBMO</name>
<reference evidence="1" key="1">
    <citation type="submission" date="2023-04" db="EMBL/GenBank/DDBJ databases">
        <title>Ambrosiozyma monospora NBRC 10751.</title>
        <authorList>
            <person name="Ichikawa N."/>
            <person name="Sato H."/>
            <person name="Tonouchi N."/>
        </authorList>
    </citation>
    <scope>NUCLEOTIDE SEQUENCE</scope>
    <source>
        <strain evidence="1">NBRC 10751</strain>
    </source>
</reference>
<dbReference type="EMBL" id="BSXS01006376">
    <property type="protein sequence ID" value="GME85421.1"/>
    <property type="molecule type" value="Genomic_DNA"/>
</dbReference>
<comment type="caution">
    <text evidence="1">The sequence shown here is derived from an EMBL/GenBank/DDBJ whole genome shotgun (WGS) entry which is preliminary data.</text>
</comment>
<organism evidence="1 2">
    <name type="scientific">Ambrosiozyma monospora</name>
    <name type="common">Yeast</name>
    <name type="synonym">Endomycopsis monosporus</name>
    <dbReference type="NCBI Taxonomy" id="43982"/>
    <lineage>
        <taxon>Eukaryota</taxon>
        <taxon>Fungi</taxon>
        <taxon>Dikarya</taxon>
        <taxon>Ascomycota</taxon>
        <taxon>Saccharomycotina</taxon>
        <taxon>Pichiomycetes</taxon>
        <taxon>Pichiales</taxon>
        <taxon>Pichiaceae</taxon>
        <taxon>Ambrosiozyma</taxon>
    </lineage>
</organism>
<dbReference type="Proteomes" id="UP001165064">
    <property type="component" value="Unassembled WGS sequence"/>
</dbReference>
<proteinExistence type="predicted"/>